<dbReference type="EMBL" id="AGYR01000055">
    <property type="protein sequence ID" value="ENZ09039.1"/>
    <property type="molecule type" value="Genomic_DNA"/>
</dbReference>
<evidence type="ECO:0000313" key="1">
    <source>
        <dbReference type="EMBL" id="ENZ09039.1"/>
    </source>
</evidence>
<sequence>MVYTKKEKAEIERVREVFAEHIRQSPNYELLWSDKVGYVWLCIGIKPLYVDTGRRIESAADLCELLLNDVADDVLEMTGNDHAPENADPLEVAEIKRRWETYIDQLPEYAYLCEKLLSGER</sequence>
<dbReference type="PATRIC" id="fig|999408.3.peg.4980"/>
<dbReference type="AlphaFoldDB" id="A0A0E2H4T5"/>
<reference evidence="1 2" key="1">
    <citation type="submission" date="2013-01" db="EMBL/GenBank/DDBJ databases">
        <title>The Genome Sequence of Clostridium clostridioforme 90A8.</title>
        <authorList>
            <consortium name="The Broad Institute Genome Sequencing Platform"/>
            <person name="Earl A."/>
            <person name="Ward D."/>
            <person name="Feldgarden M."/>
            <person name="Gevers D."/>
            <person name="Courvalin P."/>
            <person name="Lambert T."/>
            <person name="Walker B."/>
            <person name="Young S.K."/>
            <person name="Zeng Q."/>
            <person name="Gargeya S."/>
            <person name="Fitzgerald M."/>
            <person name="Haas B."/>
            <person name="Abouelleil A."/>
            <person name="Alvarado L."/>
            <person name="Arachchi H.M."/>
            <person name="Berlin A.M."/>
            <person name="Chapman S.B."/>
            <person name="Dewar J."/>
            <person name="Goldberg J."/>
            <person name="Griggs A."/>
            <person name="Gujja S."/>
            <person name="Hansen M."/>
            <person name="Howarth C."/>
            <person name="Imamovic A."/>
            <person name="Larimer J."/>
            <person name="McCowan C."/>
            <person name="Murphy C."/>
            <person name="Neiman D."/>
            <person name="Pearson M."/>
            <person name="Priest M."/>
            <person name="Roberts A."/>
            <person name="Saif S."/>
            <person name="Shea T."/>
            <person name="Sisk P."/>
            <person name="Sykes S."/>
            <person name="Wortman J."/>
            <person name="Nusbaum C."/>
            <person name="Birren B."/>
        </authorList>
    </citation>
    <scope>NUCLEOTIDE SEQUENCE [LARGE SCALE GENOMIC DNA]</scope>
    <source>
        <strain evidence="1 2">90A8</strain>
    </source>
</reference>
<proteinExistence type="predicted"/>
<comment type="caution">
    <text evidence="1">The sequence shown here is derived from an EMBL/GenBank/DDBJ whole genome shotgun (WGS) entry which is preliminary data.</text>
</comment>
<protein>
    <submittedName>
        <fullName evidence="1">Uncharacterized protein</fullName>
    </submittedName>
</protein>
<evidence type="ECO:0000313" key="2">
    <source>
        <dbReference type="Proteomes" id="UP000013085"/>
    </source>
</evidence>
<organism evidence="1 2">
    <name type="scientific">[Clostridium] clostridioforme 90A8</name>
    <dbReference type="NCBI Taxonomy" id="999408"/>
    <lineage>
        <taxon>Bacteria</taxon>
        <taxon>Bacillati</taxon>
        <taxon>Bacillota</taxon>
        <taxon>Clostridia</taxon>
        <taxon>Lachnospirales</taxon>
        <taxon>Lachnospiraceae</taxon>
        <taxon>Enterocloster</taxon>
    </lineage>
</organism>
<name>A0A0E2H4T5_9FIRM</name>
<dbReference type="HOGENOM" id="CLU_2081773_0_0_9"/>
<dbReference type="RefSeq" id="WP_002594261.1">
    <property type="nucleotide sequence ID" value="NZ_KB850986.1"/>
</dbReference>
<gene>
    <name evidence="1" type="ORF">HMPREF1090_04633</name>
</gene>
<accession>A0A0E2H4T5</accession>
<dbReference type="Proteomes" id="UP000013085">
    <property type="component" value="Unassembled WGS sequence"/>
</dbReference>